<evidence type="ECO:0000256" key="4">
    <source>
        <dbReference type="ARBA" id="ARBA00022989"/>
    </source>
</evidence>
<comment type="caution">
    <text evidence="7">The sequence shown here is derived from an EMBL/GenBank/DDBJ whole genome shotgun (WGS) entry which is preliminary data.</text>
</comment>
<dbReference type="PANTHER" id="PTHR31272:SF4">
    <property type="entry name" value="CYTOCHROME C-TYPE BIOGENESIS PROTEIN HI_1454-RELATED"/>
    <property type="match status" value="1"/>
</dbReference>
<sequence>MDLNLWIAFGGGFLSFISPCVLPIYPAFISYITGMSYEDIAQKKHFNFKAMLHTLLFLIGFSLVYIALGFGSQFIGGLLIEYKDLIRQIGAILIIVFGLIVVGVFKAEWVVKERKVSFKERPSGFLGTVLIGMAFAAGWTPCQGPIIGAILALSTESPNIAMMMMVSYCIGFSVPFIILSFFITKLSWIRKHHMTITRVGGILMIIMGIILYFDGLTSIISWLQPFFGDFQGF</sequence>
<dbReference type="RefSeq" id="WP_077140322.1">
    <property type="nucleotide sequence ID" value="NZ_CBCSGK010000009.1"/>
</dbReference>
<evidence type="ECO:0000256" key="1">
    <source>
        <dbReference type="ARBA" id="ARBA00004141"/>
    </source>
</evidence>
<dbReference type="PANTHER" id="PTHR31272">
    <property type="entry name" value="CYTOCHROME C-TYPE BIOGENESIS PROTEIN HI_1454-RELATED"/>
    <property type="match status" value="1"/>
</dbReference>
<evidence type="ECO:0000313" key="7">
    <source>
        <dbReference type="EMBL" id="RPF57931.1"/>
    </source>
</evidence>
<dbReference type="GO" id="GO:0017004">
    <property type="term" value="P:cytochrome complex assembly"/>
    <property type="evidence" value="ECO:0007669"/>
    <property type="project" value="InterPro"/>
</dbReference>
<evidence type="ECO:0000256" key="3">
    <source>
        <dbReference type="ARBA" id="ARBA00022692"/>
    </source>
</evidence>
<evidence type="ECO:0000256" key="5">
    <source>
        <dbReference type="ARBA" id="ARBA00023136"/>
    </source>
</evidence>
<dbReference type="AlphaFoldDB" id="A0A1Q1G1M5"/>
<keyword evidence="3" id="KW-0812">Transmembrane</keyword>
<reference evidence="7 8" key="1">
    <citation type="submission" date="2018-11" db="EMBL/GenBank/DDBJ databases">
        <title>Genomic Encyclopedia of Type Strains, Phase IV (KMG-IV): sequencing the most valuable type-strain genomes for metagenomic binning, comparative biology and taxonomic classification.</title>
        <authorList>
            <person name="Goeker M."/>
        </authorList>
    </citation>
    <scope>NUCLEOTIDE SEQUENCE [LARGE SCALE GENOMIC DNA]</scope>
    <source>
        <strain evidence="7 8">DSM 29158</strain>
    </source>
</reference>
<organism evidence="7 8">
    <name type="scientific">Abyssicoccus albus</name>
    <dbReference type="NCBI Taxonomy" id="1817405"/>
    <lineage>
        <taxon>Bacteria</taxon>
        <taxon>Bacillati</taxon>
        <taxon>Bacillota</taxon>
        <taxon>Bacilli</taxon>
        <taxon>Bacillales</taxon>
        <taxon>Abyssicoccaceae</taxon>
    </lineage>
</organism>
<feature type="domain" description="Cytochrome C biogenesis protein transmembrane" evidence="6">
    <location>
        <begin position="5"/>
        <end position="211"/>
    </location>
</feature>
<protein>
    <submittedName>
        <fullName evidence="7">Cytochrome c-type biogenesis protein</fullName>
    </submittedName>
</protein>
<keyword evidence="8" id="KW-1185">Reference proteome</keyword>
<gene>
    <name evidence="7" type="ORF">EDD62_0567</name>
</gene>
<dbReference type="GO" id="GO:0016020">
    <property type="term" value="C:membrane"/>
    <property type="evidence" value="ECO:0007669"/>
    <property type="project" value="UniProtKB-SubCell"/>
</dbReference>
<dbReference type="Pfam" id="PF02683">
    <property type="entry name" value="DsbD_TM"/>
    <property type="match status" value="1"/>
</dbReference>
<keyword evidence="4" id="KW-1133">Transmembrane helix</keyword>
<keyword evidence="5" id="KW-0472">Membrane</keyword>
<comment type="similarity">
    <text evidence="2">Belongs to the DsbD family.</text>
</comment>
<dbReference type="Proteomes" id="UP000277108">
    <property type="component" value="Unassembled WGS sequence"/>
</dbReference>
<comment type="subcellular location">
    <subcellularLocation>
        <location evidence="1">Membrane</location>
        <topology evidence="1">Multi-pass membrane protein</topology>
    </subcellularLocation>
</comment>
<dbReference type="InterPro" id="IPR003834">
    <property type="entry name" value="Cyt_c_assmbl_TM_dom"/>
</dbReference>
<evidence type="ECO:0000313" key="8">
    <source>
        <dbReference type="Proteomes" id="UP000277108"/>
    </source>
</evidence>
<dbReference type="OrthoDB" id="9803065at2"/>
<name>A0A1Q1G1M5_9BACL</name>
<accession>A0A3N5CJJ2</accession>
<dbReference type="STRING" id="1849491.BVH56_04600"/>
<accession>A0A1Q1G1M5</accession>
<proteinExistence type="inferred from homology"/>
<dbReference type="EMBL" id="RKRK01000002">
    <property type="protein sequence ID" value="RPF57931.1"/>
    <property type="molecule type" value="Genomic_DNA"/>
</dbReference>
<dbReference type="InterPro" id="IPR051790">
    <property type="entry name" value="Cytochrome_c-biogenesis_DsbD"/>
</dbReference>
<evidence type="ECO:0000256" key="2">
    <source>
        <dbReference type="ARBA" id="ARBA00006143"/>
    </source>
</evidence>
<evidence type="ECO:0000259" key="6">
    <source>
        <dbReference type="Pfam" id="PF02683"/>
    </source>
</evidence>